<dbReference type="InterPro" id="IPR055470">
    <property type="entry name" value="DUF7042"/>
</dbReference>
<feature type="compositionally biased region" description="Low complexity" evidence="1">
    <location>
        <begin position="690"/>
        <end position="702"/>
    </location>
</feature>
<sequence>MQGRTSVVGSHRPLCEAALSLSSVGRCRRSLPLRPPKPSWDRTPAVPIGRRPKSAPPIAADPMHRPPNRRMLTEIGSRVSPTAANWRSCRLVTSDHSVRHLIPLPARKMNAILRAMSMMFVFSLATAGPLVPPLTVVGCTFPATLQGTFKRQNESHQPRFDDQGIREPLKYEDIYIGPSSAPYWGDCYDSIGDSYVLGLKKVGGTMCFRCFTIVAKAENILQVANQGEQYCYRTVETAKRTCFDSSKITPGDGIMLYRSDNVQYQYCPLDGRAQLEYSLGNHLHCPYPSKTPAQMSNCEVGYQLDVQLRGCTFPDMDMTMKCMGTWSAGDGQQKYFAVFNEQAGEYRCGMFADTRAINGRAVAALSNDSSCINLLNNSTDGYEMFTFYQEQTNAWPAATEECEFPKWLQGKYDTLSISGEVMSYYQHQDQASMMTVNARCVAAEGQRVRVYSKTHCGDTLGYHCLMFQPRSASVLEFKTSGAMQTDDDVNMCKDEKIFDQSSWTTVSAEGAVEEVVSCAHPGRFTTPTELRSNGGDCFNLTTDYIERRGADGCGRLISGGGAGAGWCGSVIDRRAADGAGAADARRKVRVVLTTRVEGCSASGRVRSSPEGQVVSSAAHPLLSSTCPPTGDDATSGADRFCASRPLGLRAVGRLVDDNNSPVVVALLPSQHYGSVSVSEAPTEERRRSSPSRASHIAAASHRWPPLSEPPLHLKRPPR</sequence>
<accession>A0A914VLJ2</accession>
<feature type="region of interest" description="Disordered" evidence="1">
    <location>
        <begin position="601"/>
        <end position="634"/>
    </location>
</feature>
<organism evidence="5 6">
    <name type="scientific">Plectus sambesii</name>
    <dbReference type="NCBI Taxonomy" id="2011161"/>
    <lineage>
        <taxon>Eukaryota</taxon>
        <taxon>Metazoa</taxon>
        <taxon>Ecdysozoa</taxon>
        <taxon>Nematoda</taxon>
        <taxon>Chromadorea</taxon>
        <taxon>Plectida</taxon>
        <taxon>Plectina</taxon>
        <taxon>Plectoidea</taxon>
        <taxon>Plectidae</taxon>
        <taxon>Plectus</taxon>
    </lineage>
</organism>
<dbReference type="PANTHER" id="PTHR22255">
    <property type="entry name" value="LP06548P"/>
    <property type="match status" value="1"/>
</dbReference>
<proteinExistence type="predicted"/>
<dbReference type="Pfam" id="PF23070">
    <property type="entry name" value="DUF7043"/>
    <property type="match status" value="1"/>
</dbReference>
<evidence type="ECO:0000313" key="6">
    <source>
        <dbReference type="WBParaSite" id="PSAMB.scaffold216size64840.g3676.t1"/>
    </source>
</evidence>
<feature type="domain" description="DUF7043" evidence="3">
    <location>
        <begin position="399"/>
        <end position="505"/>
    </location>
</feature>
<dbReference type="InterPro" id="IPR055471">
    <property type="entry name" value="DUF7043"/>
</dbReference>
<evidence type="ECO:0000259" key="4">
    <source>
        <dbReference type="Pfam" id="PF23071"/>
    </source>
</evidence>
<keyword evidence="5" id="KW-1185">Reference proteome</keyword>
<dbReference type="Pfam" id="PF23069">
    <property type="entry name" value="DUF7042"/>
    <property type="match status" value="1"/>
</dbReference>
<feature type="region of interest" description="Disordered" evidence="1">
    <location>
        <begin position="30"/>
        <end position="67"/>
    </location>
</feature>
<protein>
    <submittedName>
        <fullName evidence="6">Uncharacterized protein</fullName>
    </submittedName>
</protein>
<feature type="domain" description="DUF7044" evidence="4">
    <location>
        <begin position="138"/>
        <end position="246"/>
    </location>
</feature>
<evidence type="ECO:0000259" key="2">
    <source>
        <dbReference type="Pfam" id="PF23069"/>
    </source>
</evidence>
<feature type="region of interest" description="Disordered" evidence="1">
    <location>
        <begin position="673"/>
        <end position="718"/>
    </location>
</feature>
<dbReference type="PANTHER" id="PTHR22255:SF4">
    <property type="entry name" value="CATION-INDEPENDENT MANNOSE-6-PHOSPHATE RECEPTOR"/>
    <property type="match status" value="1"/>
</dbReference>
<evidence type="ECO:0000313" key="5">
    <source>
        <dbReference type="Proteomes" id="UP000887566"/>
    </source>
</evidence>
<dbReference type="Pfam" id="PF23071">
    <property type="entry name" value="DUF7044"/>
    <property type="match status" value="1"/>
</dbReference>
<evidence type="ECO:0000256" key="1">
    <source>
        <dbReference type="SAM" id="MobiDB-lite"/>
    </source>
</evidence>
<dbReference type="WBParaSite" id="PSAMB.scaffold216size64840.g3676.t1">
    <property type="protein sequence ID" value="PSAMB.scaffold216size64840.g3676.t1"/>
    <property type="gene ID" value="PSAMB.scaffold216size64840.g3676"/>
</dbReference>
<feature type="domain" description="DUF7042" evidence="2">
    <location>
        <begin position="265"/>
        <end position="384"/>
    </location>
</feature>
<dbReference type="Proteomes" id="UP000887566">
    <property type="component" value="Unplaced"/>
</dbReference>
<name>A0A914VLJ2_9BILA</name>
<evidence type="ECO:0000259" key="3">
    <source>
        <dbReference type="Pfam" id="PF23070"/>
    </source>
</evidence>
<dbReference type="InterPro" id="IPR055472">
    <property type="entry name" value="DUF7044"/>
</dbReference>
<reference evidence="6" key="1">
    <citation type="submission" date="2022-11" db="UniProtKB">
        <authorList>
            <consortium name="WormBaseParasite"/>
        </authorList>
    </citation>
    <scope>IDENTIFICATION</scope>
</reference>
<dbReference type="AlphaFoldDB" id="A0A914VLJ2"/>